<dbReference type="AlphaFoldDB" id="A0A239MQU6"/>
<reference evidence="3 4" key="2">
    <citation type="submission" date="2017-06" db="EMBL/GenBank/DDBJ databases">
        <authorList>
            <person name="Varghese N."/>
            <person name="Submissions S."/>
        </authorList>
    </citation>
    <scope>NUCLEOTIDE SEQUENCE [LARGE SCALE GENOMIC DNA]</scope>
    <source>
        <strain evidence="3 4">RLD-1</strain>
    </source>
</reference>
<keyword evidence="1" id="KW-0472">Membrane</keyword>
<accession>A0A239MQU6</accession>
<evidence type="ECO:0000313" key="2">
    <source>
        <dbReference type="EMBL" id="SDH99575.1"/>
    </source>
</evidence>
<dbReference type="EMBL" id="FZPC01000028">
    <property type="protein sequence ID" value="SNT44494.1"/>
    <property type="molecule type" value="Genomic_DNA"/>
</dbReference>
<organism evidence="2 5">
    <name type="scientific">Pseudomonas delhiensis</name>
    <dbReference type="NCBI Taxonomy" id="366289"/>
    <lineage>
        <taxon>Bacteria</taxon>
        <taxon>Pseudomonadati</taxon>
        <taxon>Pseudomonadota</taxon>
        <taxon>Gammaproteobacteria</taxon>
        <taxon>Pseudomonadales</taxon>
        <taxon>Pseudomonadaceae</taxon>
        <taxon>Pseudomonas</taxon>
    </lineage>
</organism>
<dbReference type="Proteomes" id="UP000198309">
    <property type="component" value="Unassembled WGS sequence"/>
</dbReference>
<evidence type="ECO:0000313" key="4">
    <source>
        <dbReference type="Proteomes" id="UP000198309"/>
    </source>
</evidence>
<keyword evidence="1" id="KW-1133">Transmembrane helix</keyword>
<gene>
    <name evidence="2" type="ORF">SAMN05216189_1001202</name>
    <name evidence="3" type="ORF">SAMN06295949_12870</name>
</gene>
<evidence type="ECO:0008006" key="6">
    <source>
        <dbReference type="Google" id="ProtNLM"/>
    </source>
</evidence>
<proteinExistence type="predicted"/>
<dbReference type="RefSeq" id="WP_089393802.1">
    <property type="nucleotide sequence ID" value="NZ_FNEC01000001.1"/>
</dbReference>
<evidence type="ECO:0000313" key="5">
    <source>
        <dbReference type="Proteomes" id="UP000199693"/>
    </source>
</evidence>
<evidence type="ECO:0000313" key="3">
    <source>
        <dbReference type="EMBL" id="SNT44494.1"/>
    </source>
</evidence>
<protein>
    <recommendedName>
        <fullName evidence="6">Type II secretion system protein K</fullName>
    </recommendedName>
</protein>
<keyword evidence="1" id="KW-0812">Transmembrane</keyword>
<keyword evidence="4" id="KW-1185">Reference proteome</keyword>
<name>A0A239MQU6_9PSED</name>
<evidence type="ECO:0000256" key="1">
    <source>
        <dbReference type="SAM" id="Phobius"/>
    </source>
</evidence>
<reference evidence="2 5" key="1">
    <citation type="submission" date="2016-10" db="EMBL/GenBank/DDBJ databases">
        <authorList>
            <person name="de Groot N.N."/>
        </authorList>
    </citation>
    <scope>NUCLEOTIDE SEQUENCE [LARGE SCALE GENOMIC DNA]</scope>
    <source>
        <strain evidence="2 5">CCM 7361</strain>
    </source>
</reference>
<feature type="transmembrane region" description="Helical" evidence="1">
    <location>
        <begin position="16"/>
        <end position="40"/>
    </location>
</feature>
<dbReference type="EMBL" id="FNEC01000001">
    <property type="protein sequence ID" value="SDH99575.1"/>
    <property type="molecule type" value="Genomic_DNA"/>
</dbReference>
<dbReference type="Proteomes" id="UP000199693">
    <property type="component" value="Unassembled WGS sequence"/>
</dbReference>
<sequence>MRTERGGRRDAGNQRGFVLVGVIWFLAVMTLVVASAVTWIERSLDGIEQERQGLLRDMAERSLLSRLTWLASTQRLTLAGLTTPDSPAPSLADMDLSTLPVGAELALDGREYCLANGWCFALIDRASRLGLEQAPPVTLASVLEGLGVAPERIAPMLAELAGYLRSQPGRAVVRNLHAPQEVFVLDSWQPWETRLRAAGWDDLVTVGEPALNVNTASGQLLRLAWRLPEDNLALLLAARRERPLQGMGDLAGVLGIYLQQLPAENWSRLASATLFIRLRPVDAAARYEYQLRLESDDLQGSPWQFLQRRSLPRNVPDTDTASIHHEAPGVLAAPLVARP</sequence>